<evidence type="ECO:0000313" key="1">
    <source>
        <dbReference type="EMBL" id="MDQ0227051.1"/>
    </source>
</evidence>
<proteinExistence type="predicted"/>
<accession>A0ABT9Z470</accession>
<evidence type="ECO:0008006" key="3">
    <source>
        <dbReference type="Google" id="ProtNLM"/>
    </source>
</evidence>
<dbReference type="RefSeq" id="WP_174880848.1">
    <property type="nucleotide sequence ID" value="NZ_CADEPK010000266.1"/>
</dbReference>
<comment type="caution">
    <text evidence="1">The sequence shown here is derived from an EMBL/GenBank/DDBJ whole genome shotgun (WGS) entry which is preliminary data.</text>
</comment>
<organism evidence="1 2">
    <name type="scientific">Metabacillus niabensis</name>
    <dbReference type="NCBI Taxonomy" id="324854"/>
    <lineage>
        <taxon>Bacteria</taxon>
        <taxon>Bacillati</taxon>
        <taxon>Bacillota</taxon>
        <taxon>Bacilli</taxon>
        <taxon>Bacillales</taxon>
        <taxon>Bacillaceae</taxon>
        <taxon>Metabacillus</taxon>
    </lineage>
</organism>
<dbReference type="Proteomes" id="UP001232245">
    <property type="component" value="Unassembled WGS sequence"/>
</dbReference>
<name>A0ABT9Z470_9BACI</name>
<protein>
    <recommendedName>
        <fullName evidence="3">Lipoprotein</fullName>
    </recommendedName>
</protein>
<gene>
    <name evidence="1" type="ORF">J2S02_003396</name>
</gene>
<evidence type="ECO:0000313" key="2">
    <source>
        <dbReference type="Proteomes" id="UP001232245"/>
    </source>
</evidence>
<sequence>MGRTIIILLIIGLLATGCSKDRPRALAELEIIPVSYSEKDSNVLEVMSQQERKAIKINHHIKNKDIYVECYIPNFVYKEKGGSKKNGEGHLGIFVDGKLIDEIYTAAFILKNFPKGEHSIKVEVFHNDSSSYNLSKTWIESIK</sequence>
<keyword evidence="2" id="KW-1185">Reference proteome</keyword>
<reference evidence="1 2" key="1">
    <citation type="submission" date="2023-07" db="EMBL/GenBank/DDBJ databases">
        <title>Genomic Encyclopedia of Type Strains, Phase IV (KMG-IV): sequencing the most valuable type-strain genomes for metagenomic binning, comparative biology and taxonomic classification.</title>
        <authorList>
            <person name="Goeker M."/>
        </authorList>
    </citation>
    <scope>NUCLEOTIDE SEQUENCE [LARGE SCALE GENOMIC DNA]</scope>
    <source>
        <strain evidence="1 2">DSM 17723</strain>
    </source>
</reference>
<dbReference type="EMBL" id="JAUSTZ010000007">
    <property type="protein sequence ID" value="MDQ0227051.1"/>
    <property type="molecule type" value="Genomic_DNA"/>
</dbReference>
<dbReference type="PROSITE" id="PS51257">
    <property type="entry name" value="PROKAR_LIPOPROTEIN"/>
    <property type="match status" value="1"/>
</dbReference>